<dbReference type="EMBL" id="LSRX01001073">
    <property type="protein sequence ID" value="OLP84031.1"/>
    <property type="molecule type" value="Genomic_DNA"/>
</dbReference>
<dbReference type="Proteomes" id="UP000186817">
    <property type="component" value="Unassembled WGS sequence"/>
</dbReference>
<dbReference type="Gene3D" id="1.25.40.10">
    <property type="entry name" value="Tetratricopeptide repeat domain"/>
    <property type="match status" value="1"/>
</dbReference>
<feature type="compositionally biased region" description="Basic and acidic residues" evidence="1">
    <location>
        <begin position="1"/>
        <end position="17"/>
    </location>
</feature>
<feature type="transmembrane region" description="Helical" evidence="2">
    <location>
        <begin position="245"/>
        <end position="266"/>
    </location>
</feature>
<evidence type="ECO:0000313" key="3">
    <source>
        <dbReference type="EMBL" id="OLP84031.1"/>
    </source>
</evidence>
<keyword evidence="2" id="KW-0812">Transmembrane</keyword>
<dbReference type="OrthoDB" id="470030at2759"/>
<name>A0A1Q9CM79_SYMMI</name>
<keyword evidence="2" id="KW-0472">Membrane</keyword>
<protein>
    <submittedName>
        <fullName evidence="3">Uncharacterized protein</fullName>
    </submittedName>
</protein>
<dbReference type="InterPro" id="IPR011990">
    <property type="entry name" value="TPR-like_helical_dom_sf"/>
</dbReference>
<evidence type="ECO:0000256" key="2">
    <source>
        <dbReference type="SAM" id="Phobius"/>
    </source>
</evidence>
<gene>
    <name evidence="3" type="ORF">AK812_SmicGene35136</name>
</gene>
<dbReference type="OMA" id="QWDRCAN"/>
<evidence type="ECO:0000256" key="1">
    <source>
        <dbReference type="SAM" id="MobiDB-lite"/>
    </source>
</evidence>
<accession>A0A1Q9CM79</accession>
<proteinExistence type="predicted"/>
<comment type="caution">
    <text evidence="3">The sequence shown here is derived from an EMBL/GenBank/DDBJ whole genome shotgun (WGS) entry which is preliminary data.</text>
</comment>
<keyword evidence="4" id="KW-1185">Reference proteome</keyword>
<evidence type="ECO:0000313" key="4">
    <source>
        <dbReference type="Proteomes" id="UP000186817"/>
    </source>
</evidence>
<sequence length="278" mass="31538">MSELRQRKGEKSEKDGTEAVAKAPEMIPGQRKEVEEKLSSLLEQMKPNPKPGTSNEAKKFKDELAKDPYNMTLIFELGKAYSVDEQWDRCANVLLRGFKRVSELESVEDRFNFLVVLAQASLHLEKYRQALAVVNDIADPEDTESLRGLNILRCQVYCLNGEMQKGLKAFNAAITGDSFEVAVKAWASCSRALKQANAWVVTKGTLTKLTQTEDERKQLESIEKLCEFKDEVHKIQHPEADTSRAWLLFALLAVVFMALLAVLTWAEQRSLAKMQWKK</sequence>
<dbReference type="SUPFAM" id="SSF48452">
    <property type="entry name" value="TPR-like"/>
    <property type="match status" value="1"/>
</dbReference>
<keyword evidence="2" id="KW-1133">Transmembrane helix</keyword>
<feature type="region of interest" description="Disordered" evidence="1">
    <location>
        <begin position="1"/>
        <end position="34"/>
    </location>
</feature>
<reference evidence="3 4" key="1">
    <citation type="submission" date="2016-02" db="EMBL/GenBank/DDBJ databases">
        <title>Genome analysis of coral dinoflagellate symbionts highlights evolutionary adaptations to a symbiotic lifestyle.</title>
        <authorList>
            <person name="Aranda M."/>
            <person name="Li Y."/>
            <person name="Liew Y.J."/>
            <person name="Baumgarten S."/>
            <person name="Simakov O."/>
            <person name="Wilson M."/>
            <person name="Piel J."/>
            <person name="Ashoor H."/>
            <person name="Bougouffa S."/>
            <person name="Bajic V.B."/>
            <person name="Ryu T."/>
            <person name="Ravasi T."/>
            <person name="Bayer T."/>
            <person name="Micklem G."/>
            <person name="Kim H."/>
            <person name="Bhak J."/>
            <person name="Lajeunesse T.C."/>
            <person name="Voolstra C.R."/>
        </authorList>
    </citation>
    <scope>NUCLEOTIDE SEQUENCE [LARGE SCALE GENOMIC DNA]</scope>
    <source>
        <strain evidence="3 4">CCMP2467</strain>
    </source>
</reference>
<dbReference type="AlphaFoldDB" id="A0A1Q9CM79"/>
<organism evidence="3 4">
    <name type="scientific">Symbiodinium microadriaticum</name>
    <name type="common">Dinoflagellate</name>
    <name type="synonym">Zooxanthella microadriatica</name>
    <dbReference type="NCBI Taxonomy" id="2951"/>
    <lineage>
        <taxon>Eukaryota</taxon>
        <taxon>Sar</taxon>
        <taxon>Alveolata</taxon>
        <taxon>Dinophyceae</taxon>
        <taxon>Suessiales</taxon>
        <taxon>Symbiodiniaceae</taxon>
        <taxon>Symbiodinium</taxon>
    </lineage>
</organism>